<organism evidence="2 3">
    <name type="scientific">Pogonomyrmex barbatus</name>
    <name type="common">red harvester ant</name>
    <dbReference type="NCBI Taxonomy" id="144034"/>
    <lineage>
        <taxon>Eukaryota</taxon>
        <taxon>Metazoa</taxon>
        <taxon>Ecdysozoa</taxon>
        <taxon>Arthropoda</taxon>
        <taxon>Hexapoda</taxon>
        <taxon>Insecta</taxon>
        <taxon>Pterygota</taxon>
        <taxon>Neoptera</taxon>
        <taxon>Endopterygota</taxon>
        <taxon>Hymenoptera</taxon>
        <taxon>Apocrita</taxon>
        <taxon>Aculeata</taxon>
        <taxon>Formicoidea</taxon>
        <taxon>Formicidae</taxon>
        <taxon>Myrmicinae</taxon>
        <taxon>Pogonomyrmex</taxon>
    </lineage>
</organism>
<evidence type="ECO:0000313" key="3">
    <source>
        <dbReference type="RefSeq" id="XP_025074102.1"/>
    </source>
</evidence>
<evidence type="ECO:0000313" key="2">
    <source>
        <dbReference type="Proteomes" id="UP000504615"/>
    </source>
</evidence>
<dbReference type="AlphaFoldDB" id="A0A8N1S7L2"/>
<keyword evidence="1" id="KW-0175">Coiled coil</keyword>
<dbReference type="OrthoDB" id="8197438at2759"/>
<accession>A0A8N1S7L2</accession>
<reference evidence="3" key="1">
    <citation type="submission" date="2025-08" db="UniProtKB">
        <authorList>
            <consortium name="RefSeq"/>
        </authorList>
    </citation>
    <scope>IDENTIFICATION</scope>
</reference>
<evidence type="ECO:0000256" key="1">
    <source>
        <dbReference type="SAM" id="Coils"/>
    </source>
</evidence>
<dbReference type="Proteomes" id="UP000504615">
    <property type="component" value="Unplaced"/>
</dbReference>
<name>A0A8N1S7L2_9HYME</name>
<proteinExistence type="predicted"/>
<dbReference type="GeneID" id="105427316"/>
<feature type="coiled-coil region" evidence="1">
    <location>
        <begin position="63"/>
        <end position="97"/>
    </location>
</feature>
<sequence length="589" mass="68526">MDESAVIGVLLLQNQLQDLCDRSQEICQRALDRSSSFASLIKSWLTESSRQDETDNMLILVDYSEMEAQQANFTRDNEEMKAQLEELRTAQKDFVAEFAKRSSSLRSEYDDYCGRVKEERPNADRGDLLQEQLSVAREELKAERDKANQGKERTRMMELQMQKARAKIHELEGHVANEEEKSQQLQNSVKSLEAQLKQKDQTMELRMKDMHKAMKSSESLMAKMEKQRDSFESRMLELKEKMARKEAEASETIKELSAKFETIDVQIIKEREKREQAESALSEMEERCKHLEEKSQLLCDLASEKSNNIAVTDNAHTENEICLYNDLMAVRAELEKQKEKAEQLEREKQEIVAVMHQAASRDNEDETKDRLAAELVAKTNDLQNLMLENARLQKITRFTQERNEVLENQLSKIQHRLQARAKETGKTQGLDTIELQQQISDLRNSLVEAVQQNQELETTLTQKQLELEQRDRVMREQSKFLKVRDELLSLLKGKQTNATNPTNDNYEDIDEINKQIVAKTEAIQELYATLEGKQMQVMRLEKLVKLLEDQQDRAQAQRTRLEHRIAQLEVSLREKNKNDNTRSRAFGIL</sequence>
<gene>
    <name evidence="3" type="primary">LOC105427316</name>
</gene>
<protein>
    <submittedName>
        <fullName evidence="3">Myosin-11-like</fullName>
    </submittedName>
</protein>
<feature type="coiled-coil region" evidence="1">
    <location>
        <begin position="126"/>
        <end position="466"/>
    </location>
</feature>
<dbReference type="RefSeq" id="XP_025074102.1">
    <property type="nucleotide sequence ID" value="XM_025218317.1"/>
</dbReference>
<keyword evidence="2" id="KW-1185">Reference proteome</keyword>
<feature type="coiled-coil region" evidence="1">
    <location>
        <begin position="523"/>
        <end position="578"/>
    </location>
</feature>